<dbReference type="EMBL" id="JBHSKD010000007">
    <property type="protein sequence ID" value="MFC5176238.1"/>
    <property type="molecule type" value="Genomic_DNA"/>
</dbReference>
<reference evidence="4" key="1">
    <citation type="journal article" date="2019" name="Int. J. Syst. Evol. Microbiol.">
        <title>The Global Catalogue of Microorganisms (GCM) 10K type strain sequencing project: providing services to taxonomists for standard genome sequencing and annotation.</title>
        <authorList>
            <consortium name="The Broad Institute Genomics Platform"/>
            <consortium name="The Broad Institute Genome Sequencing Center for Infectious Disease"/>
            <person name="Wu L."/>
            <person name="Ma J."/>
        </authorList>
    </citation>
    <scope>NUCLEOTIDE SEQUENCE [LARGE SCALE GENOMIC DNA]</scope>
    <source>
        <strain evidence="4">DFY41</strain>
    </source>
</reference>
<gene>
    <name evidence="3" type="ORF">ACFPGP_06115</name>
</gene>
<protein>
    <submittedName>
        <fullName evidence="3">NADPH-dependent FMN reductase</fullName>
        <ecNumber evidence="3">1.-.-.-</ecNumber>
    </submittedName>
</protein>
<keyword evidence="4" id="KW-1185">Reference proteome</keyword>
<feature type="region of interest" description="Disordered" evidence="1">
    <location>
        <begin position="172"/>
        <end position="197"/>
    </location>
</feature>
<evidence type="ECO:0000256" key="1">
    <source>
        <dbReference type="SAM" id="MobiDB-lite"/>
    </source>
</evidence>
<evidence type="ECO:0000313" key="3">
    <source>
        <dbReference type="EMBL" id="MFC5176238.1"/>
    </source>
</evidence>
<proteinExistence type="predicted"/>
<keyword evidence="3" id="KW-0560">Oxidoreductase</keyword>
<feature type="domain" description="NADPH-dependent FMN reductase-like" evidence="2">
    <location>
        <begin position="3"/>
        <end position="139"/>
    </location>
</feature>
<evidence type="ECO:0000313" key="4">
    <source>
        <dbReference type="Proteomes" id="UP001596087"/>
    </source>
</evidence>
<dbReference type="SUPFAM" id="SSF52218">
    <property type="entry name" value="Flavoproteins"/>
    <property type="match status" value="1"/>
</dbReference>
<dbReference type="GO" id="GO:0016491">
    <property type="term" value="F:oxidoreductase activity"/>
    <property type="evidence" value="ECO:0007669"/>
    <property type="project" value="UniProtKB-KW"/>
</dbReference>
<dbReference type="PANTHER" id="PTHR30543">
    <property type="entry name" value="CHROMATE REDUCTASE"/>
    <property type="match status" value="1"/>
</dbReference>
<name>A0ABW0BG63_9ACTN</name>
<sequence length="197" mass="21067">MTSIGYVVGSLSRASINRRLAACLADRAPAGLDVREIPIVELPLYNYDLDDCFPAAAVAFKRQVEGVDALLFVTPEYNRSIPGVLKNALDWGSRPWGDNSFAGLPVGIAGTGLNSAGTAVAQSHLRSILGYLGASLLGVPELCLPWHEGVLDAEVTHHQVTRYWEALTTRLRSGRGPDHQGTSEPAALARPLLLQGN</sequence>
<dbReference type="InterPro" id="IPR050712">
    <property type="entry name" value="NAD(P)H-dep_reductase"/>
</dbReference>
<dbReference type="InterPro" id="IPR029039">
    <property type="entry name" value="Flavoprotein-like_sf"/>
</dbReference>
<dbReference type="PANTHER" id="PTHR30543:SF21">
    <property type="entry name" value="NAD(P)H-DEPENDENT FMN REDUCTASE LOT6"/>
    <property type="match status" value="1"/>
</dbReference>
<dbReference type="EC" id="1.-.-.-" evidence="3"/>
<organism evidence="3 4">
    <name type="scientific">Nocardioides taihuensis</name>
    <dbReference type="NCBI Taxonomy" id="1835606"/>
    <lineage>
        <taxon>Bacteria</taxon>
        <taxon>Bacillati</taxon>
        <taxon>Actinomycetota</taxon>
        <taxon>Actinomycetes</taxon>
        <taxon>Propionibacteriales</taxon>
        <taxon>Nocardioidaceae</taxon>
        <taxon>Nocardioides</taxon>
    </lineage>
</organism>
<dbReference type="Gene3D" id="3.40.50.360">
    <property type="match status" value="1"/>
</dbReference>
<comment type="caution">
    <text evidence="3">The sequence shown here is derived from an EMBL/GenBank/DDBJ whole genome shotgun (WGS) entry which is preliminary data.</text>
</comment>
<dbReference type="Proteomes" id="UP001596087">
    <property type="component" value="Unassembled WGS sequence"/>
</dbReference>
<dbReference type="InterPro" id="IPR005025">
    <property type="entry name" value="FMN_Rdtase-like_dom"/>
</dbReference>
<accession>A0ABW0BG63</accession>
<dbReference type="Pfam" id="PF03358">
    <property type="entry name" value="FMN_red"/>
    <property type="match status" value="1"/>
</dbReference>
<evidence type="ECO:0000259" key="2">
    <source>
        <dbReference type="Pfam" id="PF03358"/>
    </source>
</evidence>
<dbReference type="RefSeq" id="WP_378588311.1">
    <property type="nucleotide sequence ID" value="NZ_JBHSKD010000007.1"/>
</dbReference>